<dbReference type="GO" id="GO:0000462">
    <property type="term" value="P:maturation of SSU-rRNA from tricistronic rRNA transcript (SSU-rRNA, 5.8S rRNA, LSU-rRNA)"/>
    <property type="evidence" value="ECO:0007669"/>
    <property type="project" value="TreeGrafter"/>
</dbReference>
<dbReference type="InterPro" id="IPR015943">
    <property type="entry name" value="WD40/YVTN_repeat-like_dom_sf"/>
</dbReference>
<protein>
    <submittedName>
        <fullName evidence="4">Nucleolar snRNP protein</fullName>
    </submittedName>
</protein>
<evidence type="ECO:0000256" key="2">
    <source>
        <dbReference type="ARBA" id="ARBA00022737"/>
    </source>
</evidence>
<proteinExistence type="predicted"/>
<evidence type="ECO:0000313" key="5">
    <source>
        <dbReference type="Proteomes" id="UP000243348"/>
    </source>
</evidence>
<evidence type="ECO:0000256" key="1">
    <source>
        <dbReference type="ARBA" id="ARBA00022574"/>
    </source>
</evidence>
<dbReference type="PROSITE" id="PS00678">
    <property type="entry name" value="WD_REPEATS_1"/>
    <property type="match status" value="1"/>
</dbReference>
<evidence type="ECO:0000313" key="4">
    <source>
        <dbReference type="EMBL" id="AFP65658.1"/>
    </source>
</evidence>
<dbReference type="PANTHER" id="PTHR22851">
    <property type="entry name" value="U3 SMALL NUCLEOLAR RNA U3 SNORNA ASSOCIATED PROTEIN"/>
    <property type="match status" value="1"/>
</dbReference>
<evidence type="ECO:0000256" key="3">
    <source>
        <dbReference type="PROSITE-ProRule" id="PRU00221"/>
    </source>
</evidence>
<geneLocation type="nucleomorph" evidence="4"/>
<dbReference type="InterPro" id="IPR036322">
    <property type="entry name" value="WD40_repeat_dom_sf"/>
</dbReference>
<dbReference type="PROSITE" id="PS50294">
    <property type="entry name" value="WD_REPEATS_REGION"/>
    <property type="match status" value="2"/>
</dbReference>
<dbReference type="Proteomes" id="UP000243348">
    <property type="component" value="Nucleomorph 3"/>
</dbReference>
<dbReference type="InterPro" id="IPR001680">
    <property type="entry name" value="WD40_rpt"/>
</dbReference>
<reference evidence="4 5" key="1">
    <citation type="journal article" date="2012" name="Genome Biol. Evol.">
        <title>Nucleomorph genome sequence of the cryptophyte alga Chroomonas mesostigmatica CCMP1168 reveals lineage-specific gene loss and genome complexity.</title>
        <authorList>
            <person name="Moore C.E."/>
            <person name="Curtis B."/>
            <person name="Mills T."/>
            <person name="Tanifuji G."/>
            <person name="Archibald J.M."/>
        </authorList>
    </citation>
    <scope>NUCLEOTIDE SEQUENCE [LARGE SCALE GENOMIC DNA]</scope>
    <source>
        <strain evidence="4 5">CCMP1168</strain>
    </source>
</reference>
<feature type="repeat" description="WD" evidence="3">
    <location>
        <begin position="265"/>
        <end position="297"/>
    </location>
</feature>
<dbReference type="Pfam" id="PF00400">
    <property type="entry name" value="WD40"/>
    <property type="match status" value="5"/>
</dbReference>
<dbReference type="InterPro" id="IPR020472">
    <property type="entry name" value="WD40_PAC1"/>
</dbReference>
<dbReference type="EMBL" id="CP003682">
    <property type="protein sequence ID" value="AFP65658.1"/>
    <property type="molecule type" value="Genomic_DNA"/>
</dbReference>
<dbReference type="InterPro" id="IPR019775">
    <property type="entry name" value="WD40_repeat_CS"/>
</dbReference>
<feature type="repeat" description="WD" evidence="3">
    <location>
        <begin position="53"/>
        <end position="95"/>
    </location>
</feature>
<keyword evidence="1 3" id="KW-0853">WD repeat</keyword>
<dbReference type="SMART" id="SM00320">
    <property type="entry name" value="WD40"/>
    <property type="match status" value="6"/>
</dbReference>
<feature type="repeat" description="WD" evidence="3">
    <location>
        <begin position="308"/>
        <end position="340"/>
    </location>
</feature>
<name>J7G8T3_9CRYP</name>
<dbReference type="GO" id="GO:0032040">
    <property type="term" value="C:small-subunit processome"/>
    <property type="evidence" value="ECO:0007669"/>
    <property type="project" value="TreeGrafter"/>
</dbReference>
<dbReference type="PROSITE" id="PS50082">
    <property type="entry name" value="WD_REPEATS_2"/>
    <property type="match status" value="4"/>
</dbReference>
<organism evidence="4 5">
    <name type="scientific">Chroomonas mesostigmatica CCMP1168</name>
    <dbReference type="NCBI Taxonomy" id="1195612"/>
    <lineage>
        <taxon>Eukaryota</taxon>
        <taxon>Cryptophyceae</taxon>
        <taxon>Pyrenomonadales</taxon>
        <taxon>Chroomonadaceae</taxon>
        <taxon>Chroomonas</taxon>
    </lineage>
</organism>
<sequence length="420" mass="49159">MEKKKNTNRKKIVINRTQKNPKLSQNFNIFHKNLHKNFHKKKIFLNNPLVDSFSGHRDGIVCIQRHNCNSSLFFSGSSDGEIRFWLLNSKKCVKFFPAHNRFVRKIGVDYKGKFLLSCSDDNTLKLWNICQIKKPTICFKNKNNPFTTLDNHPSKYFFTTGGKELLLWDQLVFRPIQKLIWGISSISCIKFNPEEPNIVCSSNSDRSLVLYDLRLIRPVNKISLDMCSNDITWNPSFFTEFTIANEDSNLYTFDLRNPKETIKTHTEHVMSILCVDSNINNSTIVTGSADNTIRFFDNHSYKNLDIYFTERMRRVTDLKFSLDGNYLISGSDDGNLRVWNNNFLKISQFSSITNQLSFDDAKFNNKKFINPVFFSNFYLLPKLVRTLERLKKILKNNQIKKKKEKNSHALPGYLRFNFKI</sequence>
<dbReference type="PANTHER" id="PTHR22851:SF0">
    <property type="entry name" value="DDB1- AND CUL4-ASSOCIATED FACTOR 13"/>
    <property type="match status" value="1"/>
</dbReference>
<dbReference type="AlphaFoldDB" id="J7G8T3"/>
<dbReference type="PRINTS" id="PR00320">
    <property type="entry name" value="GPROTEINBRPT"/>
</dbReference>
<dbReference type="InterPro" id="IPR051733">
    <property type="entry name" value="WD_repeat_DCAF13/WDSOF1"/>
</dbReference>
<keyword evidence="2" id="KW-0677">Repeat</keyword>
<dbReference type="SUPFAM" id="SSF50978">
    <property type="entry name" value="WD40 repeat-like"/>
    <property type="match status" value="1"/>
</dbReference>
<dbReference type="Gene3D" id="2.130.10.10">
    <property type="entry name" value="YVTN repeat-like/Quinoprotein amine dehydrogenase"/>
    <property type="match status" value="2"/>
</dbReference>
<keyword evidence="4" id="KW-0542">Nucleomorph</keyword>
<gene>
    <name evidence="4" type="primary">sof1</name>
    <name evidence="4" type="ORF">CMESO_514</name>
</gene>
<accession>J7G8T3</accession>
<feature type="repeat" description="WD" evidence="3">
    <location>
        <begin position="96"/>
        <end position="129"/>
    </location>
</feature>